<keyword evidence="4 10" id="KW-0274">FAD</keyword>
<keyword evidence="7 10" id="KW-0503">Monooxygenase</keyword>
<dbReference type="PANTHER" id="PTHR46028:SF2">
    <property type="entry name" value="KYNURENINE 3-MONOOXYGENASE"/>
    <property type="match status" value="1"/>
</dbReference>
<dbReference type="GO" id="GO:0070189">
    <property type="term" value="P:kynurenine metabolic process"/>
    <property type="evidence" value="ECO:0007669"/>
    <property type="project" value="TreeGrafter"/>
</dbReference>
<comment type="subcellular location">
    <subcellularLocation>
        <location evidence="10">Mitochondrion outer membrane</location>
    </subcellularLocation>
</comment>
<dbReference type="SUPFAM" id="SSF51905">
    <property type="entry name" value="FAD/NAD(P)-binding domain"/>
    <property type="match status" value="1"/>
</dbReference>
<name>A0A067MQT8_BOTB1</name>
<dbReference type="GO" id="GO:0004502">
    <property type="term" value="F:kynurenine 3-monooxygenase activity"/>
    <property type="evidence" value="ECO:0007669"/>
    <property type="project" value="UniProtKB-UniRule"/>
</dbReference>
<evidence type="ECO:0000256" key="11">
    <source>
        <dbReference type="SAM" id="Phobius"/>
    </source>
</evidence>
<dbReference type="Gene3D" id="3.50.50.60">
    <property type="entry name" value="FAD/NAD(P)-binding domain"/>
    <property type="match status" value="1"/>
</dbReference>
<dbReference type="GO" id="GO:0006569">
    <property type="term" value="P:L-tryptophan catabolic process"/>
    <property type="evidence" value="ECO:0007669"/>
    <property type="project" value="UniProtKB-UniRule"/>
</dbReference>
<dbReference type="STRING" id="930990.A0A067MQT8"/>
<evidence type="ECO:0000256" key="10">
    <source>
        <dbReference type="HAMAP-Rule" id="MF_03018"/>
    </source>
</evidence>
<evidence type="ECO:0000313" key="14">
    <source>
        <dbReference type="Proteomes" id="UP000027195"/>
    </source>
</evidence>
<keyword evidence="11" id="KW-1133">Transmembrane helix</keyword>
<evidence type="ECO:0000313" key="13">
    <source>
        <dbReference type="EMBL" id="KDQ18108.1"/>
    </source>
</evidence>
<protein>
    <recommendedName>
        <fullName evidence="10">Kynurenine 3-monooxygenase</fullName>
        <ecNumber evidence="10">1.14.13.9</ecNumber>
    </recommendedName>
    <alternativeName>
        <fullName evidence="10">Biosynthesis of nicotinic acid protein 4</fullName>
    </alternativeName>
    <alternativeName>
        <fullName evidence="10">Kynurenine 3-hydroxylase</fullName>
    </alternativeName>
</protein>
<keyword evidence="10" id="KW-1000">Mitochondrion outer membrane</keyword>
<dbReference type="GO" id="GO:0034354">
    <property type="term" value="P:'de novo' NAD+ biosynthetic process from L-tryptophan"/>
    <property type="evidence" value="ECO:0007669"/>
    <property type="project" value="UniProtKB-UniRule"/>
</dbReference>
<evidence type="ECO:0000259" key="12">
    <source>
        <dbReference type="Pfam" id="PF01494"/>
    </source>
</evidence>
<keyword evidence="8 10" id="KW-0496">Mitochondrion</keyword>
<dbReference type="FunFam" id="3.50.50.60:FF:000129">
    <property type="entry name" value="Kynurenine 3-monooxygenase"/>
    <property type="match status" value="1"/>
</dbReference>
<dbReference type="Pfam" id="PF01494">
    <property type="entry name" value="FAD_binding_3"/>
    <property type="match status" value="1"/>
</dbReference>
<dbReference type="PANTHER" id="PTHR46028">
    <property type="entry name" value="KYNURENINE 3-MONOOXYGENASE"/>
    <property type="match status" value="1"/>
</dbReference>
<evidence type="ECO:0000256" key="3">
    <source>
        <dbReference type="ARBA" id="ARBA00022642"/>
    </source>
</evidence>
<dbReference type="EC" id="1.14.13.9" evidence="10"/>
<dbReference type="InterPro" id="IPR027545">
    <property type="entry name" value="Kynurenine_monooxygenase"/>
</dbReference>
<organism evidence="13 14">
    <name type="scientific">Botryobasidium botryosum (strain FD-172 SS1)</name>
    <dbReference type="NCBI Taxonomy" id="930990"/>
    <lineage>
        <taxon>Eukaryota</taxon>
        <taxon>Fungi</taxon>
        <taxon>Dikarya</taxon>
        <taxon>Basidiomycota</taxon>
        <taxon>Agaricomycotina</taxon>
        <taxon>Agaricomycetes</taxon>
        <taxon>Cantharellales</taxon>
        <taxon>Botryobasidiaceae</taxon>
        <taxon>Botryobasidium</taxon>
    </lineage>
</organism>
<dbReference type="InParanoid" id="A0A067MQT8"/>
<evidence type="ECO:0000256" key="6">
    <source>
        <dbReference type="ARBA" id="ARBA00023002"/>
    </source>
</evidence>
<comment type="similarity">
    <text evidence="10">Belongs to the aromatic-ring hydroxylase family. KMO subfamily.</text>
</comment>
<dbReference type="UniPathway" id="UPA00253">
    <property type="reaction ID" value="UER00328"/>
</dbReference>
<evidence type="ECO:0000256" key="9">
    <source>
        <dbReference type="ARBA" id="ARBA00047818"/>
    </source>
</evidence>
<evidence type="ECO:0000256" key="1">
    <source>
        <dbReference type="ARBA" id="ARBA00001974"/>
    </source>
</evidence>
<accession>A0A067MQT8</accession>
<dbReference type="HOGENOM" id="CLU_023210_0_1_1"/>
<keyword evidence="11" id="KW-0812">Transmembrane</keyword>
<dbReference type="GO" id="GO:0071949">
    <property type="term" value="F:FAD binding"/>
    <property type="evidence" value="ECO:0007669"/>
    <property type="project" value="InterPro"/>
</dbReference>
<sequence>MIPTSQKVPRKVVVVGAGPVGCLAALSFAKEGWEVELYEARPDLRESLSGNTQARRSVNLAISSRAIVAMASVDPALATRVLEDGVPLRARMIHDVRGGSESQAYDPHGQCINSIDRGLLNLKLLEEVLSSPGVRVFFLHKLLKSNFDTKLLTFAKDDEPNVDVYFDLCIGADGSYSAVRRDMMRFAKMNYEQEYITHEYVELRMPARTRTDGSPSYRLDPNHLHIWPRHSFMLIALPNKDYTFTCTLFAPAATLASLRTREETLAWFSTHFPDAVAHIGEQNLLDDFEANPKGSLICIKTHPYHYKDSVILLGDASHSMVPFYGQGLNCGLEDVRVLRNVLRNDKVDPLVERSGAYDATLELALRQYSTIRHDDLIAICDMAMDNYVEMRHSVTTPTYRILKAIDHFISSWTRPVPLSTLTAILSRVPFPRANPGGWLSLYTMVTFRPDIPYALARRRAQRQSGVLKILGLSGVGLIAAGLVYSAKVVRAHRRFQGSL</sequence>
<reference evidence="14" key="1">
    <citation type="journal article" date="2014" name="Proc. Natl. Acad. Sci. U.S.A.">
        <title>Extensive sampling of basidiomycete genomes demonstrates inadequacy of the white-rot/brown-rot paradigm for wood decay fungi.</title>
        <authorList>
            <person name="Riley R."/>
            <person name="Salamov A.A."/>
            <person name="Brown D.W."/>
            <person name="Nagy L.G."/>
            <person name="Floudas D."/>
            <person name="Held B.W."/>
            <person name="Levasseur A."/>
            <person name="Lombard V."/>
            <person name="Morin E."/>
            <person name="Otillar R."/>
            <person name="Lindquist E.A."/>
            <person name="Sun H."/>
            <person name="LaButti K.M."/>
            <person name="Schmutz J."/>
            <person name="Jabbour D."/>
            <person name="Luo H."/>
            <person name="Baker S.E."/>
            <person name="Pisabarro A.G."/>
            <person name="Walton J.D."/>
            <person name="Blanchette R.A."/>
            <person name="Henrissat B."/>
            <person name="Martin F."/>
            <person name="Cullen D."/>
            <person name="Hibbett D.S."/>
            <person name="Grigoriev I.V."/>
        </authorList>
    </citation>
    <scope>NUCLEOTIDE SEQUENCE [LARGE SCALE GENOMIC DNA]</scope>
    <source>
        <strain evidence="14">FD-172 SS1</strain>
    </source>
</reference>
<comment type="cofactor">
    <cofactor evidence="1 10">
        <name>FAD</name>
        <dbReference type="ChEBI" id="CHEBI:57692"/>
    </cofactor>
</comment>
<dbReference type="GO" id="GO:0005741">
    <property type="term" value="C:mitochondrial outer membrane"/>
    <property type="evidence" value="ECO:0007669"/>
    <property type="project" value="UniProtKB-SubCell"/>
</dbReference>
<gene>
    <name evidence="10" type="primary">BNA4</name>
    <name evidence="13" type="ORF">BOTBODRAFT_29428</name>
</gene>
<evidence type="ECO:0000256" key="5">
    <source>
        <dbReference type="ARBA" id="ARBA00022857"/>
    </source>
</evidence>
<proteinExistence type="inferred from homology"/>
<keyword evidence="5 10" id="KW-0521">NADP</keyword>
<evidence type="ECO:0000256" key="8">
    <source>
        <dbReference type="ARBA" id="ARBA00023128"/>
    </source>
</evidence>
<keyword evidence="14" id="KW-1185">Reference proteome</keyword>
<dbReference type="GO" id="GO:0019805">
    <property type="term" value="P:quinolinate biosynthetic process"/>
    <property type="evidence" value="ECO:0007669"/>
    <property type="project" value="UniProtKB-UniRule"/>
</dbReference>
<feature type="transmembrane region" description="Helical" evidence="11">
    <location>
        <begin position="465"/>
        <end position="486"/>
    </location>
</feature>
<dbReference type="AlphaFoldDB" id="A0A067MQT8"/>
<dbReference type="GO" id="GO:0043420">
    <property type="term" value="P:anthranilate metabolic process"/>
    <property type="evidence" value="ECO:0007669"/>
    <property type="project" value="UniProtKB-UniRule"/>
</dbReference>
<dbReference type="PRINTS" id="PR00420">
    <property type="entry name" value="RNGMNOXGNASE"/>
</dbReference>
<dbReference type="HAMAP" id="MF_01971">
    <property type="entry name" value="Kynurenine_monooxygenase"/>
    <property type="match status" value="1"/>
</dbReference>
<evidence type="ECO:0000256" key="7">
    <source>
        <dbReference type="ARBA" id="ARBA00023033"/>
    </source>
</evidence>
<keyword evidence="2 10" id="KW-0285">Flavoprotein</keyword>
<comment type="catalytic activity">
    <reaction evidence="9 10">
        <text>L-kynurenine + NADPH + O2 + H(+) = 3-hydroxy-L-kynurenine + NADP(+) + H2O</text>
        <dbReference type="Rhea" id="RHEA:20545"/>
        <dbReference type="ChEBI" id="CHEBI:15377"/>
        <dbReference type="ChEBI" id="CHEBI:15378"/>
        <dbReference type="ChEBI" id="CHEBI:15379"/>
        <dbReference type="ChEBI" id="CHEBI:57783"/>
        <dbReference type="ChEBI" id="CHEBI:57959"/>
        <dbReference type="ChEBI" id="CHEBI:58125"/>
        <dbReference type="ChEBI" id="CHEBI:58349"/>
        <dbReference type="EC" id="1.14.13.9"/>
    </reaction>
</comment>
<comment type="function">
    <text evidence="10">Catalyzes the hydroxylation of L-kynurenine (L-Kyn) to form 3-hydroxy-L-kynurenine (L-3OHKyn). Required for synthesis of quinolinic acid.</text>
</comment>
<comment type="pathway">
    <text evidence="10">Cofactor biosynthesis; NAD(+) biosynthesis; quinolinate from L-kynurenine: step 1/3.</text>
</comment>
<dbReference type="Proteomes" id="UP000027195">
    <property type="component" value="Unassembled WGS sequence"/>
</dbReference>
<feature type="domain" description="FAD-binding" evidence="12">
    <location>
        <begin position="11"/>
        <end position="339"/>
    </location>
</feature>
<keyword evidence="6 10" id="KW-0560">Oxidoreductase</keyword>
<dbReference type="EMBL" id="KL198022">
    <property type="protein sequence ID" value="KDQ18108.1"/>
    <property type="molecule type" value="Genomic_DNA"/>
</dbReference>
<evidence type="ECO:0000256" key="4">
    <source>
        <dbReference type="ARBA" id="ARBA00022827"/>
    </source>
</evidence>
<keyword evidence="10 11" id="KW-0472">Membrane</keyword>
<dbReference type="InterPro" id="IPR002938">
    <property type="entry name" value="FAD-bd"/>
</dbReference>
<evidence type="ECO:0000256" key="2">
    <source>
        <dbReference type="ARBA" id="ARBA00022630"/>
    </source>
</evidence>
<dbReference type="InterPro" id="IPR036188">
    <property type="entry name" value="FAD/NAD-bd_sf"/>
</dbReference>
<dbReference type="OrthoDB" id="10053569at2759"/>
<keyword evidence="3 10" id="KW-0662">Pyridine nucleotide biosynthesis</keyword>